<evidence type="ECO:0000313" key="2">
    <source>
        <dbReference type="Proteomes" id="UP000241546"/>
    </source>
</evidence>
<accession>A0A2T4AZ87</accession>
<gene>
    <name evidence="1" type="ORF">BBK36DRAFT_1144818</name>
</gene>
<evidence type="ECO:0000313" key="1">
    <source>
        <dbReference type="EMBL" id="PTB62384.1"/>
    </source>
</evidence>
<dbReference type="RefSeq" id="XP_024745704.1">
    <property type="nucleotide sequence ID" value="XM_024893703.1"/>
</dbReference>
<dbReference type="AlphaFoldDB" id="A0A2T4AZ87"/>
<organism evidence="1 2">
    <name type="scientific">Trichoderma citrinoviride</name>
    <dbReference type="NCBI Taxonomy" id="58853"/>
    <lineage>
        <taxon>Eukaryota</taxon>
        <taxon>Fungi</taxon>
        <taxon>Dikarya</taxon>
        <taxon>Ascomycota</taxon>
        <taxon>Pezizomycotina</taxon>
        <taxon>Sordariomycetes</taxon>
        <taxon>Hypocreomycetidae</taxon>
        <taxon>Hypocreales</taxon>
        <taxon>Hypocreaceae</taxon>
        <taxon>Trichoderma</taxon>
    </lineage>
</organism>
<dbReference type="EMBL" id="KZ680223">
    <property type="protein sequence ID" value="PTB62384.1"/>
    <property type="molecule type" value="Genomic_DNA"/>
</dbReference>
<sequence length="169" mass="19689">MSSQFPLDHDTAPHPLTKGWIPGSYVKHVKDWLVSQNSKWKPDMLASKAGRDIELQMLREQGQQRFDIANVMRALVGMHGDFVRRNWSTHTDENQVWRDVLQFANPESVKEWPPFREMLAHEGNGVNVLGDLDFMDEFDRFAAAKDLNNKVVVLMNIQDCPRWSQQNWQ</sequence>
<proteinExistence type="predicted"/>
<keyword evidence="2" id="KW-1185">Reference proteome</keyword>
<protein>
    <submittedName>
        <fullName evidence="1">Uncharacterized protein</fullName>
    </submittedName>
</protein>
<name>A0A2T4AZ87_9HYPO</name>
<dbReference type="OrthoDB" id="4875736at2759"/>
<dbReference type="GeneID" id="36601821"/>
<reference evidence="2" key="1">
    <citation type="submission" date="2016-07" db="EMBL/GenBank/DDBJ databases">
        <title>Multiple horizontal gene transfer events from other fungi enriched the ability of initially mycotrophic Trichoderma (Ascomycota) to feed on dead plant biomass.</title>
        <authorList>
            <consortium name="DOE Joint Genome Institute"/>
            <person name="Atanasova L."/>
            <person name="Chenthamara K."/>
            <person name="Zhang J."/>
            <person name="Grujic M."/>
            <person name="Henrissat B."/>
            <person name="Kuo A."/>
            <person name="Aerts A."/>
            <person name="Salamov A."/>
            <person name="Lipzen A."/>
            <person name="Labutti K."/>
            <person name="Barry K."/>
            <person name="Miao Y."/>
            <person name="Rahimi M.J."/>
            <person name="Shen Q."/>
            <person name="Grigoriev I.V."/>
            <person name="Kubicek C.P."/>
            <person name="Druzhinina I.S."/>
        </authorList>
    </citation>
    <scope>NUCLEOTIDE SEQUENCE [LARGE SCALE GENOMIC DNA]</scope>
    <source>
        <strain evidence="2">TUCIM 6016</strain>
    </source>
</reference>
<dbReference type="Proteomes" id="UP000241546">
    <property type="component" value="Unassembled WGS sequence"/>
</dbReference>